<dbReference type="PATRIC" id="fig|1249552.3.peg.1843"/>
<dbReference type="InterPro" id="IPR013785">
    <property type="entry name" value="Aldolase_TIM"/>
</dbReference>
<gene>
    <name evidence="11" type="primary">pyrD</name>
    <name evidence="13" type="ORF">PS2015_1836</name>
</gene>
<feature type="active site" description="Nucleophile" evidence="11">
    <location>
        <position position="176"/>
    </location>
</feature>
<dbReference type="SUPFAM" id="SSF51395">
    <property type="entry name" value="FMN-linked oxidoreductases"/>
    <property type="match status" value="1"/>
</dbReference>
<accession>A0A0S2KEM3</accession>
<dbReference type="OrthoDB" id="9802377at2"/>
<dbReference type="InterPro" id="IPR001295">
    <property type="entry name" value="Dihydroorotate_DH_CS"/>
</dbReference>
<evidence type="ECO:0000313" key="13">
    <source>
        <dbReference type="EMBL" id="ALO46484.1"/>
    </source>
</evidence>
<dbReference type="STRING" id="1249552.PS2015_1836"/>
<proteinExistence type="inferred from homology"/>
<dbReference type="NCBIfam" id="TIGR01036">
    <property type="entry name" value="pyrD_sub2"/>
    <property type="match status" value="1"/>
</dbReference>
<sequence length="340" mass="36542">MYSLMRSALFTLPEETSHRVALGSLDVAASLGLGGLLGGARSGRGQALRVMGLEFPNALGLAAGLDKNADHIEGLAALGFGFIEIGTVTPRPQPGNPSPRLFRLVPQQAIINRMGFNNKGIDHALQRIRSSRYRGVLGINIGKNFDTPVEKAADDYLIGLRKAWPLASYVVVNLSSPNTPGLRTLQYGEDLRRLLEVLKREQQTLQQTDGRHVPLVIKIAPDLTAEELQLIAGTLLDFNIDGVIATNTTLSREGVEQNPRHQEAGGLSGAPLRERSTQIIAGLHETLQSRIPIIGVGGISSLADAQQKLDAGASLLQIYTGFIYRGPALVREIVEGLETA</sequence>
<protein>
    <recommendedName>
        <fullName evidence="11">Dihydroorotate dehydrogenase (quinone)</fullName>
        <ecNumber evidence="11">1.3.5.2</ecNumber>
    </recommendedName>
    <alternativeName>
        <fullName evidence="11">DHOdehase</fullName>
        <shortName evidence="11">DHOD</shortName>
        <shortName evidence="11">DHODase</shortName>
    </alternativeName>
    <alternativeName>
        <fullName evidence="11">Dihydroorotate oxidase</fullName>
    </alternativeName>
</protein>
<dbReference type="HAMAP" id="MF_00225">
    <property type="entry name" value="DHO_dh_type2"/>
    <property type="match status" value="1"/>
</dbReference>
<comment type="function">
    <text evidence="1 11">Catalyzes the conversion of dihydroorotate to orotate with quinone as electron acceptor.</text>
</comment>
<comment type="catalytic activity">
    <reaction evidence="10 11">
        <text>(S)-dihydroorotate + a quinone = orotate + a quinol</text>
        <dbReference type="Rhea" id="RHEA:30187"/>
        <dbReference type="ChEBI" id="CHEBI:24646"/>
        <dbReference type="ChEBI" id="CHEBI:30839"/>
        <dbReference type="ChEBI" id="CHEBI:30864"/>
        <dbReference type="ChEBI" id="CHEBI:132124"/>
        <dbReference type="EC" id="1.3.5.2"/>
    </reaction>
</comment>
<dbReference type="GO" id="GO:0106430">
    <property type="term" value="F:dihydroorotate dehydrogenase (quinone) activity"/>
    <property type="evidence" value="ECO:0007669"/>
    <property type="project" value="UniProtKB-EC"/>
</dbReference>
<dbReference type="GO" id="GO:0005886">
    <property type="term" value="C:plasma membrane"/>
    <property type="evidence" value="ECO:0007669"/>
    <property type="project" value="UniProtKB-SubCell"/>
</dbReference>
<evidence type="ECO:0000256" key="3">
    <source>
        <dbReference type="ARBA" id="ARBA00005161"/>
    </source>
</evidence>
<feature type="binding site" evidence="11">
    <location>
        <position position="67"/>
    </location>
    <ligand>
        <name>substrate</name>
    </ligand>
</feature>
<feature type="binding site" evidence="11">
    <location>
        <position position="140"/>
    </location>
    <ligand>
        <name>FMN</name>
        <dbReference type="ChEBI" id="CHEBI:58210"/>
    </ligand>
</feature>
<dbReference type="NCBIfam" id="NF003644">
    <property type="entry name" value="PRK05286.1-1"/>
    <property type="match status" value="1"/>
</dbReference>
<feature type="binding site" evidence="11">
    <location>
        <position position="298"/>
    </location>
    <ligand>
        <name>FMN</name>
        <dbReference type="ChEBI" id="CHEBI:58210"/>
    </ligand>
</feature>
<feature type="binding site" evidence="11">
    <location>
        <position position="87"/>
    </location>
    <ligand>
        <name>FMN</name>
        <dbReference type="ChEBI" id="CHEBI:58210"/>
    </ligand>
</feature>
<dbReference type="AlphaFoldDB" id="A0A0S2KEM3"/>
<dbReference type="InterPro" id="IPR050074">
    <property type="entry name" value="DHO_dehydrogenase"/>
</dbReference>
<comment type="cofactor">
    <cofactor evidence="11">
        <name>FMN</name>
        <dbReference type="ChEBI" id="CHEBI:58210"/>
    </cofactor>
    <text evidence="11">Binds 1 FMN per subunit.</text>
</comment>
<dbReference type="GO" id="GO:0006207">
    <property type="term" value="P:'de novo' pyrimidine nucleobase biosynthetic process"/>
    <property type="evidence" value="ECO:0007669"/>
    <property type="project" value="UniProtKB-UniRule"/>
</dbReference>
<feature type="binding site" evidence="11">
    <location>
        <position position="173"/>
    </location>
    <ligand>
        <name>FMN</name>
        <dbReference type="ChEBI" id="CHEBI:58210"/>
    </ligand>
</feature>
<keyword evidence="11" id="KW-1003">Cell membrane</keyword>
<evidence type="ECO:0000313" key="14">
    <source>
        <dbReference type="Proteomes" id="UP000065641"/>
    </source>
</evidence>
<dbReference type="PIRSF" id="PIRSF000164">
    <property type="entry name" value="DHO_oxidase"/>
    <property type="match status" value="1"/>
</dbReference>
<comment type="subcellular location">
    <subcellularLocation>
        <location evidence="11">Cell membrane</location>
        <topology evidence="11">Peripheral membrane protein</topology>
    </subcellularLocation>
    <subcellularLocation>
        <location evidence="2">Membrane</location>
    </subcellularLocation>
</comment>
<feature type="binding site" evidence="11">
    <location>
        <begin position="319"/>
        <end position="320"/>
    </location>
    <ligand>
        <name>FMN</name>
        <dbReference type="ChEBI" id="CHEBI:58210"/>
    </ligand>
</feature>
<dbReference type="RefSeq" id="WP_058021916.1">
    <property type="nucleotide sequence ID" value="NZ_CP013189.1"/>
</dbReference>
<evidence type="ECO:0000256" key="11">
    <source>
        <dbReference type="HAMAP-Rule" id="MF_00225"/>
    </source>
</evidence>
<evidence type="ECO:0000256" key="1">
    <source>
        <dbReference type="ARBA" id="ARBA00003125"/>
    </source>
</evidence>
<evidence type="ECO:0000259" key="12">
    <source>
        <dbReference type="Pfam" id="PF01180"/>
    </source>
</evidence>
<dbReference type="Gene3D" id="3.20.20.70">
    <property type="entry name" value="Aldolase class I"/>
    <property type="match status" value="1"/>
</dbReference>
<comment type="pathway">
    <text evidence="3 11">Pyrimidine metabolism; UMP biosynthesis via de novo pathway; orotate from (S)-dihydroorotate (quinone route): step 1/1.</text>
</comment>
<keyword evidence="6 11" id="KW-0288">FMN</keyword>
<name>A0A0S2KEM3_9GAMM</name>
<dbReference type="EC" id="1.3.5.2" evidence="11"/>
<feature type="binding site" evidence="11">
    <location>
        <position position="178"/>
    </location>
    <ligand>
        <name>substrate</name>
    </ligand>
</feature>
<dbReference type="KEGG" id="pspi:PS2015_1836"/>
<organism evidence="13 14">
    <name type="scientific">Pseudohongiella spirulinae</name>
    <dbReference type="NCBI Taxonomy" id="1249552"/>
    <lineage>
        <taxon>Bacteria</taxon>
        <taxon>Pseudomonadati</taxon>
        <taxon>Pseudomonadota</taxon>
        <taxon>Gammaproteobacteria</taxon>
        <taxon>Pseudomonadales</taxon>
        <taxon>Pseudohongiellaceae</taxon>
        <taxon>Pseudohongiella</taxon>
    </lineage>
</organism>
<evidence type="ECO:0000256" key="5">
    <source>
        <dbReference type="ARBA" id="ARBA00022630"/>
    </source>
</evidence>
<dbReference type="NCBIfam" id="NF003645">
    <property type="entry name" value="PRK05286.1-2"/>
    <property type="match status" value="1"/>
</dbReference>
<dbReference type="Pfam" id="PF01180">
    <property type="entry name" value="DHO_dh"/>
    <property type="match status" value="1"/>
</dbReference>
<dbReference type="InterPro" id="IPR012135">
    <property type="entry name" value="Dihydroorotate_DH_1_2"/>
</dbReference>
<feature type="binding site" evidence="11">
    <location>
        <position position="173"/>
    </location>
    <ligand>
        <name>substrate</name>
    </ligand>
</feature>
<dbReference type="InterPro" id="IPR005720">
    <property type="entry name" value="Dihydroorotate_DH_cat"/>
</dbReference>
<dbReference type="PANTHER" id="PTHR48109:SF4">
    <property type="entry name" value="DIHYDROOROTATE DEHYDROGENASE (QUINONE), MITOCHONDRIAL"/>
    <property type="match status" value="1"/>
</dbReference>
<dbReference type="PROSITE" id="PS00911">
    <property type="entry name" value="DHODEHASE_1"/>
    <property type="match status" value="1"/>
</dbReference>
<evidence type="ECO:0000256" key="8">
    <source>
        <dbReference type="ARBA" id="ARBA00023002"/>
    </source>
</evidence>
<feature type="binding site" evidence="11">
    <location>
        <position position="218"/>
    </location>
    <ligand>
        <name>FMN</name>
        <dbReference type="ChEBI" id="CHEBI:58210"/>
    </ligand>
</feature>
<dbReference type="GO" id="GO:0044205">
    <property type="term" value="P:'de novo' UMP biosynthetic process"/>
    <property type="evidence" value="ECO:0007669"/>
    <property type="project" value="UniProtKB-UniRule"/>
</dbReference>
<comment type="subunit">
    <text evidence="11">Monomer.</text>
</comment>
<keyword evidence="7 11" id="KW-0665">Pyrimidine biosynthesis</keyword>
<evidence type="ECO:0000256" key="2">
    <source>
        <dbReference type="ARBA" id="ARBA00004370"/>
    </source>
</evidence>
<dbReference type="EMBL" id="CP013189">
    <property type="protein sequence ID" value="ALO46484.1"/>
    <property type="molecule type" value="Genomic_DNA"/>
</dbReference>
<evidence type="ECO:0000256" key="9">
    <source>
        <dbReference type="ARBA" id="ARBA00023136"/>
    </source>
</evidence>
<dbReference type="CDD" id="cd04738">
    <property type="entry name" value="DHOD_2_like"/>
    <property type="match status" value="1"/>
</dbReference>
<dbReference type="GO" id="GO:0005737">
    <property type="term" value="C:cytoplasm"/>
    <property type="evidence" value="ECO:0007669"/>
    <property type="project" value="InterPro"/>
</dbReference>
<feature type="binding site" evidence="11">
    <location>
        <begin position="63"/>
        <end position="67"/>
    </location>
    <ligand>
        <name>FMN</name>
        <dbReference type="ChEBI" id="CHEBI:58210"/>
    </ligand>
</feature>
<keyword evidence="8 11" id="KW-0560">Oxidoreductase</keyword>
<feature type="binding site" evidence="11">
    <location>
        <position position="269"/>
    </location>
    <ligand>
        <name>FMN</name>
        <dbReference type="ChEBI" id="CHEBI:58210"/>
    </ligand>
</feature>
<dbReference type="InterPro" id="IPR005719">
    <property type="entry name" value="Dihydroorotate_DH_2"/>
</dbReference>
<comment type="similarity">
    <text evidence="4 11">Belongs to the dihydroorotate dehydrogenase family. Type 2 subfamily.</text>
</comment>
<dbReference type="PROSITE" id="PS00912">
    <property type="entry name" value="DHODEHASE_2"/>
    <property type="match status" value="1"/>
</dbReference>
<feature type="domain" description="Dihydroorotate dehydrogenase catalytic" evidence="12">
    <location>
        <begin position="49"/>
        <end position="338"/>
    </location>
</feature>
<dbReference type="Proteomes" id="UP000065641">
    <property type="component" value="Chromosome"/>
</dbReference>
<feature type="binding site" evidence="11">
    <location>
        <begin position="247"/>
        <end position="248"/>
    </location>
    <ligand>
        <name>substrate</name>
    </ligand>
</feature>
<evidence type="ECO:0000256" key="7">
    <source>
        <dbReference type="ARBA" id="ARBA00022975"/>
    </source>
</evidence>
<evidence type="ECO:0000256" key="10">
    <source>
        <dbReference type="ARBA" id="ARBA00048639"/>
    </source>
</evidence>
<keyword evidence="9 11" id="KW-0472">Membrane</keyword>
<keyword evidence="5 11" id="KW-0285">Flavoprotein</keyword>
<dbReference type="UniPathway" id="UPA00070">
    <property type="reaction ID" value="UER00946"/>
</dbReference>
<feature type="binding site" evidence="11">
    <location>
        <begin position="112"/>
        <end position="116"/>
    </location>
    <ligand>
        <name>substrate</name>
    </ligand>
</feature>
<feature type="binding site" evidence="11">
    <location>
        <position position="246"/>
    </location>
    <ligand>
        <name>FMN</name>
        <dbReference type="ChEBI" id="CHEBI:58210"/>
    </ligand>
</feature>
<evidence type="ECO:0000256" key="4">
    <source>
        <dbReference type="ARBA" id="ARBA00005359"/>
    </source>
</evidence>
<dbReference type="PANTHER" id="PTHR48109">
    <property type="entry name" value="DIHYDROOROTATE DEHYDROGENASE (QUINONE), MITOCHONDRIAL-RELATED"/>
    <property type="match status" value="1"/>
</dbReference>
<keyword evidence="14" id="KW-1185">Reference proteome</keyword>
<reference evidence="13 14" key="1">
    <citation type="submission" date="2015-11" db="EMBL/GenBank/DDBJ databases">
        <authorList>
            <person name="Zhang Y."/>
            <person name="Guo Z."/>
        </authorList>
    </citation>
    <scope>NUCLEOTIDE SEQUENCE [LARGE SCALE GENOMIC DNA]</scope>
    <source>
        <strain evidence="13 14">KCTC 32221</strain>
    </source>
</reference>
<dbReference type="NCBIfam" id="NF003646">
    <property type="entry name" value="PRK05286.1-4"/>
    <property type="match status" value="1"/>
</dbReference>
<dbReference type="NCBIfam" id="NF003652">
    <property type="entry name" value="PRK05286.2-5"/>
    <property type="match status" value="1"/>
</dbReference>
<evidence type="ECO:0000256" key="6">
    <source>
        <dbReference type="ARBA" id="ARBA00022643"/>
    </source>
</evidence>